<dbReference type="AlphaFoldDB" id="A0AA48HPX7"/>
<organism evidence="3 4">
    <name type="scientific">Planctobacterium marinum</name>
    <dbReference type="NCBI Taxonomy" id="1631968"/>
    <lineage>
        <taxon>Bacteria</taxon>
        <taxon>Pseudomonadati</taxon>
        <taxon>Pseudomonadota</taxon>
        <taxon>Gammaproteobacteria</taxon>
        <taxon>Alteromonadales</taxon>
        <taxon>Alteromonadaceae</taxon>
        <taxon>Planctobacterium</taxon>
    </lineage>
</organism>
<evidence type="ECO:0000259" key="2">
    <source>
        <dbReference type="Pfam" id="PF13386"/>
    </source>
</evidence>
<feature type="transmembrane region" description="Helical" evidence="1">
    <location>
        <begin position="52"/>
        <end position="70"/>
    </location>
</feature>
<keyword evidence="1" id="KW-1133">Transmembrane helix</keyword>
<accession>A0AA48HPX7</accession>
<gene>
    <name evidence="3" type="ORF">MACH26_20580</name>
</gene>
<protein>
    <submittedName>
        <fullName evidence="3">Cytochrome biogenesis protein</fullName>
    </submittedName>
</protein>
<dbReference type="InterPro" id="IPR039447">
    <property type="entry name" value="UreH-like_TM_dom"/>
</dbReference>
<feature type="transmembrane region" description="Helical" evidence="1">
    <location>
        <begin position="165"/>
        <end position="188"/>
    </location>
</feature>
<feature type="transmembrane region" description="Helical" evidence="1">
    <location>
        <begin position="6"/>
        <end position="32"/>
    </location>
</feature>
<evidence type="ECO:0000313" key="3">
    <source>
        <dbReference type="EMBL" id="BDX06537.1"/>
    </source>
</evidence>
<feature type="transmembrane region" description="Helical" evidence="1">
    <location>
        <begin position="200"/>
        <end position="218"/>
    </location>
</feature>
<evidence type="ECO:0000313" key="4">
    <source>
        <dbReference type="Proteomes" id="UP001333710"/>
    </source>
</evidence>
<dbReference type="Proteomes" id="UP001333710">
    <property type="component" value="Chromosome"/>
</dbReference>
<feature type="domain" description="Urease accessory protein UreH-like transmembrane" evidence="2">
    <location>
        <begin position="7"/>
        <end position="210"/>
    </location>
</feature>
<proteinExistence type="predicted"/>
<dbReference type="PANTHER" id="PTHR42208:SF1">
    <property type="entry name" value="HEAVY METAL TRANSPORTER"/>
    <property type="match status" value="1"/>
</dbReference>
<name>A0AA48HPX7_9ALTE</name>
<dbReference type="RefSeq" id="WP_338292551.1">
    <property type="nucleotide sequence ID" value="NZ_AP027272.1"/>
</dbReference>
<dbReference type="KEGG" id="pmaw:MACH26_20580"/>
<keyword evidence="1" id="KW-0812">Transmembrane</keyword>
<feature type="transmembrane region" description="Helical" evidence="1">
    <location>
        <begin position="132"/>
        <end position="153"/>
    </location>
</feature>
<reference evidence="3" key="1">
    <citation type="submission" date="2023-01" db="EMBL/GenBank/DDBJ databases">
        <title>Complete genome sequence of Planctobacterium marinum strain Dej080120_11.</title>
        <authorList>
            <person name="Ueki S."/>
            <person name="Maruyama F."/>
        </authorList>
    </citation>
    <scope>NUCLEOTIDE SEQUENCE</scope>
    <source>
        <strain evidence="3">Dej080120_11</strain>
    </source>
</reference>
<keyword evidence="4" id="KW-1185">Reference proteome</keyword>
<dbReference type="PANTHER" id="PTHR42208">
    <property type="entry name" value="HEAVY METAL TRANSPORTER-RELATED"/>
    <property type="match status" value="1"/>
</dbReference>
<keyword evidence="1" id="KW-0472">Membrane</keyword>
<sequence length="221" mass="23506">MHPEFVAAFLIGIAGSVHCSAMCGGVIAGLNYAIPNNKPLLPYALSYNLGRILSYGAAGLIAGALGQIFSHQIGSGIALLKLLSGVMLVLLGAYIGNWWRVLSKLESAGARLWRKVSPLAKRFVPFKTPFHAFPYGLIWGWLPCGLVYSTLAWSMATGDAVNSAFLMICFGLGTLPATLLLALSAKQLLAITQAPRTKQIIALALVAYGGFIIAQSLQHHL</sequence>
<feature type="transmembrane region" description="Helical" evidence="1">
    <location>
        <begin position="76"/>
        <end position="95"/>
    </location>
</feature>
<evidence type="ECO:0000256" key="1">
    <source>
        <dbReference type="SAM" id="Phobius"/>
    </source>
</evidence>
<dbReference type="EMBL" id="AP027272">
    <property type="protein sequence ID" value="BDX06537.1"/>
    <property type="molecule type" value="Genomic_DNA"/>
</dbReference>
<dbReference type="Pfam" id="PF13386">
    <property type="entry name" value="DsbD_2"/>
    <property type="match status" value="1"/>
</dbReference>